<evidence type="ECO:0000313" key="2">
    <source>
        <dbReference type="EMBL" id="KAI6785637.1"/>
    </source>
</evidence>
<organism evidence="2 3">
    <name type="scientific">Emericellopsis cladophorae</name>
    <dbReference type="NCBI Taxonomy" id="2686198"/>
    <lineage>
        <taxon>Eukaryota</taxon>
        <taxon>Fungi</taxon>
        <taxon>Dikarya</taxon>
        <taxon>Ascomycota</taxon>
        <taxon>Pezizomycotina</taxon>
        <taxon>Sordariomycetes</taxon>
        <taxon>Hypocreomycetidae</taxon>
        <taxon>Hypocreales</taxon>
        <taxon>Bionectriaceae</taxon>
        <taxon>Emericellopsis</taxon>
    </lineage>
</organism>
<sequence length="321" mass="36327">MPDKSVVDGPSGQGQNQTASDPTTPTATATATQTQATEPPRDLNLVARADALAKLTLELNIRRLALQNADILTHVRQLIDATADNTAFRDKFESRMAALFKEISAVDEQVKKLATGQRNNGVTLEDLQKMTDTYVKDFEGEMSAIRVIMEDMHGRAEYLPSKETVEKELREFGYLTQHNPQAEQEPSPTGANESRRVLRRKSPRLSVRSGDSGQAERRLEEAIASTKRWNHDHKNTALKEHFFLAKYLRQQAKRDKHFAVHLQKILRKRIEGRLGARSKSQPSTLEEACEGGVWEDVKDTIQEMAGEQRGWMIRYLEKYQG</sequence>
<keyword evidence="3" id="KW-1185">Reference proteome</keyword>
<reference evidence="2" key="2">
    <citation type="submission" date="2022-07" db="EMBL/GenBank/DDBJ databases">
        <authorList>
            <person name="Goncalves M.F.M."/>
            <person name="Hilario S."/>
            <person name="Van De Peer Y."/>
            <person name="Esteves A.C."/>
            <person name="Alves A."/>
        </authorList>
    </citation>
    <scope>NUCLEOTIDE SEQUENCE</scope>
    <source>
        <strain evidence="2">MUM 19.33</strain>
    </source>
</reference>
<proteinExistence type="predicted"/>
<accession>A0A9P9Y8U1</accession>
<feature type="compositionally biased region" description="Polar residues" evidence="1">
    <location>
        <begin position="177"/>
        <end position="192"/>
    </location>
</feature>
<dbReference type="GeneID" id="75832454"/>
<gene>
    <name evidence="2" type="ORF">J7T54_005971</name>
</gene>
<comment type="caution">
    <text evidence="2">The sequence shown here is derived from an EMBL/GenBank/DDBJ whole genome shotgun (WGS) entry which is preliminary data.</text>
</comment>
<dbReference type="AlphaFoldDB" id="A0A9P9Y8U1"/>
<protein>
    <submittedName>
        <fullName evidence="2">Uncharacterized protein</fullName>
    </submittedName>
</protein>
<feature type="region of interest" description="Disordered" evidence="1">
    <location>
        <begin position="1"/>
        <end position="40"/>
    </location>
</feature>
<name>A0A9P9Y8U1_9HYPO</name>
<dbReference type="RefSeq" id="XP_051366493.1">
    <property type="nucleotide sequence ID" value="XM_051510882.1"/>
</dbReference>
<dbReference type="OrthoDB" id="6423603at2759"/>
<dbReference type="EMBL" id="JAGIXG020000001">
    <property type="protein sequence ID" value="KAI6785637.1"/>
    <property type="molecule type" value="Genomic_DNA"/>
</dbReference>
<dbReference type="Proteomes" id="UP001055219">
    <property type="component" value="Unassembled WGS sequence"/>
</dbReference>
<feature type="region of interest" description="Disordered" evidence="1">
    <location>
        <begin position="177"/>
        <end position="219"/>
    </location>
</feature>
<feature type="compositionally biased region" description="Low complexity" evidence="1">
    <location>
        <begin position="17"/>
        <end position="38"/>
    </location>
</feature>
<reference evidence="2" key="1">
    <citation type="journal article" date="2021" name="J Fungi (Basel)">
        <title>Genomic and Metabolomic Analyses of the Marine Fungus Emericellopsis cladophorae: Insights into Saltwater Adaptability Mechanisms and Its Biosynthetic Potential.</title>
        <authorList>
            <person name="Goncalves M.F.M."/>
            <person name="Hilario S."/>
            <person name="Van de Peer Y."/>
            <person name="Esteves A.C."/>
            <person name="Alves A."/>
        </authorList>
    </citation>
    <scope>NUCLEOTIDE SEQUENCE</scope>
    <source>
        <strain evidence="2">MUM 19.33</strain>
    </source>
</reference>
<evidence type="ECO:0000256" key="1">
    <source>
        <dbReference type="SAM" id="MobiDB-lite"/>
    </source>
</evidence>
<evidence type="ECO:0000313" key="3">
    <source>
        <dbReference type="Proteomes" id="UP001055219"/>
    </source>
</evidence>